<organism evidence="3 4">
    <name type="scientific">candidate division WWE3 bacterium RIFCSPHIGHO2_02_FULL_38_14</name>
    <dbReference type="NCBI Taxonomy" id="1802620"/>
    <lineage>
        <taxon>Bacteria</taxon>
        <taxon>Katanobacteria</taxon>
    </lineage>
</organism>
<proteinExistence type="predicted"/>
<name>A0A1F4V7R2_UNCKA</name>
<dbReference type="InterPro" id="IPR036511">
    <property type="entry name" value="TGT-like_sf"/>
</dbReference>
<keyword evidence="1" id="KW-0479">Metal-binding</keyword>
<dbReference type="Gene3D" id="3.20.20.105">
    <property type="entry name" value="Queuine tRNA-ribosyltransferase-like"/>
    <property type="match status" value="1"/>
</dbReference>
<feature type="domain" description="tRNA-guanine(15) transglycosylase-like" evidence="2">
    <location>
        <begin position="9"/>
        <end position="361"/>
    </location>
</feature>
<evidence type="ECO:0000256" key="1">
    <source>
        <dbReference type="ARBA" id="ARBA00022723"/>
    </source>
</evidence>
<comment type="caution">
    <text evidence="3">The sequence shown here is derived from an EMBL/GenBank/DDBJ whole genome shotgun (WGS) entry which is preliminary data.</text>
</comment>
<dbReference type="InterPro" id="IPR002616">
    <property type="entry name" value="tRNA_ribo_trans-like"/>
</dbReference>
<dbReference type="AlphaFoldDB" id="A0A1F4V7R2"/>
<dbReference type="Proteomes" id="UP000178127">
    <property type="component" value="Unassembled WGS sequence"/>
</dbReference>
<dbReference type="PANTHER" id="PTHR43468">
    <property type="match status" value="1"/>
</dbReference>
<accession>A0A1F4V7R2</accession>
<evidence type="ECO:0000313" key="4">
    <source>
        <dbReference type="Proteomes" id="UP000178127"/>
    </source>
</evidence>
<dbReference type="Pfam" id="PF01702">
    <property type="entry name" value="TGT"/>
    <property type="match status" value="1"/>
</dbReference>
<protein>
    <recommendedName>
        <fullName evidence="2">tRNA-guanine(15) transglycosylase-like domain-containing protein</fullName>
    </recommendedName>
</protein>
<dbReference type="GO" id="GO:0006400">
    <property type="term" value="P:tRNA modification"/>
    <property type="evidence" value="ECO:0007669"/>
    <property type="project" value="InterPro"/>
</dbReference>
<evidence type="ECO:0000259" key="2">
    <source>
        <dbReference type="Pfam" id="PF01702"/>
    </source>
</evidence>
<reference evidence="3 4" key="1">
    <citation type="journal article" date="2016" name="Nat. Commun.">
        <title>Thousands of microbial genomes shed light on interconnected biogeochemical processes in an aquifer system.</title>
        <authorList>
            <person name="Anantharaman K."/>
            <person name="Brown C.T."/>
            <person name="Hug L.A."/>
            <person name="Sharon I."/>
            <person name="Castelle C.J."/>
            <person name="Probst A.J."/>
            <person name="Thomas B.C."/>
            <person name="Singh A."/>
            <person name="Wilkins M.J."/>
            <person name="Karaoz U."/>
            <person name="Brodie E.L."/>
            <person name="Williams K.H."/>
            <person name="Hubbard S.S."/>
            <person name="Banfield J.F."/>
        </authorList>
    </citation>
    <scope>NUCLEOTIDE SEQUENCE [LARGE SCALE GENOMIC DNA]</scope>
</reference>
<sequence>MDCYNSRVKNIEFPIFLPDATRAVTKSLDSKDLENAGIEGVVVNTYHLAETPGVSVLNSMGGVKSFMNFKGLVVSDSGGWQIFSLIHRSRNAGKITDKGVIFSAGVKKKELFTPEKSVQVQFNIGSDMIICLDDFTPPDAPIEKTKETVERTILWAKRSKQEYLRILEQNKVEDKDKPLLFAVIQGNYSRDLRKHCADKLLEIGFDGLGYGGYAINEETHSLDLELSRYIAELIPEGVIRFALGVGFPYEIAMCNQMGWQIFDCTLPTRDARHKRLYVFTKRPENLKDLLNPETYSNIYIGREYYHSDERPISEFCDCHTCRYYSRAYIKHLFDIEDTAAYRLASIHNLRHYANLTKLLRNYKKASV</sequence>
<dbReference type="GO" id="GO:0046872">
    <property type="term" value="F:metal ion binding"/>
    <property type="evidence" value="ECO:0007669"/>
    <property type="project" value="UniProtKB-KW"/>
</dbReference>
<dbReference type="NCBIfam" id="TIGR00449">
    <property type="entry name" value="tgt_general"/>
    <property type="match status" value="1"/>
</dbReference>
<dbReference type="PANTHER" id="PTHR43468:SF1">
    <property type="entry name" value="TRNA-GUANOSINE(34) QUEUINE TRANSGLYCOSYLASE"/>
    <property type="match status" value="1"/>
</dbReference>
<dbReference type="EMBL" id="MEVD01000016">
    <property type="protein sequence ID" value="OGC53010.1"/>
    <property type="molecule type" value="Genomic_DNA"/>
</dbReference>
<evidence type="ECO:0000313" key="3">
    <source>
        <dbReference type="EMBL" id="OGC53010.1"/>
    </source>
</evidence>
<dbReference type="SUPFAM" id="SSF51713">
    <property type="entry name" value="tRNA-guanine transglycosylase"/>
    <property type="match status" value="1"/>
</dbReference>
<dbReference type="STRING" id="1802620.A3D91_01725"/>
<gene>
    <name evidence="3" type="ORF">A3D91_01725</name>
</gene>